<evidence type="ECO:0000256" key="4">
    <source>
        <dbReference type="ARBA" id="ARBA00022452"/>
    </source>
</evidence>
<accession>A0A3Q7FHW8</accession>
<evidence type="ECO:0000256" key="2">
    <source>
        <dbReference type="ARBA" id="ARBA00009624"/>
    </source>
</evidence>
<dbReference type="PANTHER" id="PTHR11743">
    <property type="entry name" value="VOLTAGE-DEPENDENT ANION-SELECTIVE CHANNEL"/>
    <property type="match status" value="1"/>
</dbReference>
<dbReference type="CDD" id="cd07306">
    <property type="entry name" value="Porin3_VDAC"/>
    <property type="match status" value="1"/>
</dbReference>
<reference evidence="11" key="1">
    <citation type="journal article" date="2012" name="Nature">
        <title>The tomato genome sequence provides insights into fleshy fruit evolution.</title>
        <authorList>
            <consortium name="Tomato Genome Consortium"/>
        </authorList>
    </citation>
    <scope>NUCLEOTIDE SEQUENCE [LARGE SCALE GENOMIC DNA]</scope>
    <source>
        <strain evidence="11">cv. Heinz 1706</strain>
    </source>
</reference>
<dbReference type="OMA" id="CRIPDQS"/>
<name>A0A3Q7FHW8_SOLLC</name>
<dbReference type="InterPro" id="IPR027246">
    <property type="entry name" value="Porin_Euk/Tom40"/>
</dbReference>
<dbReference type="PROSITE" id="PS00558">
    <property type="entry name" value="EUKARYOTIC_PORIN"/>
    <property type="match status" value="1"/>
</dbReference>
<dbReference type="FunFam" id="2.40.160.10:FF:000003">
    <property type="entry name" value="Outer mitochondrial membrane protein porin"/>
    <property type="match status" value="1"/>
</dbReference>
<dbReference type="GO" id="GO:0015288">
    <property type="term" value="F:porin activity"/>
    <property type="evidence" value="ECO:0007669"/>
    <property type="project" value="UniProtKB-KW"/>
</dbReference>
<evidence type="ECO:0000256" key="8">
    <source>
        <dbReference type="ARBA" id="ARBA00023136"/>
    </source>
</evidence>
<dbReference type="FunCoup" id="A0A3Q7FHW8">
    <property type="interactions" value="2703"/>
</dbReference>
<organism evidence="11">
    <name type="scientific">Solanum lycopersicum</name>
    <name type="common">Tomato</name>
    <name type="synonym">Lycopersicon esculentum</name>
    <dbReference type="NCBI Taxonomy" id="4081"/>
    <lineage>
        <taxon>Eukaryota</taxon>
        <taxon>Viridiplantae</taxon>
        <taxon>Streptophyta</taxon>
        <taxon>Embryophyta</taxon>
        <taxon>Tracheophyta</taxon>
        <taxon>Spermatophyta</taxon>
        <taxon>Magnoliopsida</taxon>
        <taxon>eudicotyledons</taxon>
        <taxon>Gunneridae</taxon>
        <taxon>Pentapetalae</taxon>
        <taxon>asterids</taxon>
        <taxon>lamiids</taxon>
        <taxon>Solanales</taxon>
        <taxon>Solanaceae</taxon>
        <taxon>Solanoideae</taxon>
        <taxon>Solaneae</taxon>
        <taxon>Solanum</taxon>
        <taxon>Solanum subgen. Lycopersicon</taxon>
    </lineage>
</organism>
<dbReference type="GO" id="GO:0008308">
    <property type="term" value="F:voltage-gated monoatomic anion channel activity"/>
    <property type="evidence" value="ECO:0000318"/>
    <property type="project" value="GO_Central"/>
</dbReference>
<keyword evidence="8" id="KW-0472">Membrane</keyword>
<evidence type="ECO:0000256" key="10">
    <source>
        <dbReference type="ARBA" id="ARBA00082427"/>
    </source>
</evidence>
<dbReference type="RefSeq" id="XP_004234781.3">
    <property type="nucleotide sequence ID" value="XM_004234733.5"/>
</dbReference>
<reference evidence="11" key="2">
    <citation type="submission" date="2019-01" db="UniProtKB">
        <authorList>
            <consortium name="EnsemblPlants"/>
        </authorList>
    </citation>
    <scope>IDENTIFICATION</scope>
    <source>
        <strain evidence="11">cv. Heinz 1706</strain>
    </source>
</reference>
<comment type="similarity">
    <text evidence="2">Belongs to the eukaryotic mitochondrial porin (TC 1.B.8.1) family.</text>
</comment>
<keyword evidence="7" id="KW-0626">Porin</keyword>
<dbReference type="Gene3D" id="2.40.160.10">
    <property type="entry name" value="Porin"/>
    <property type="match status" value="1"/>
</dbReference>
<evidence type="ECO:0000256" key="5">
    <source>
        <dbReference type="ARBA" id="ARBA00022692"/>
    </source>
</evidence>
<sequence>MTVQMKRSTRSSKTTISSPTGYKLGLLLLLYILHSTSTYCFIHHCCRAFTSISSTSVIFDSIMGKGPGLYSDIGKKTRDLLYRDYQTDHKFTITTYSATGVAITSSGLKKGDLFLADVNTQLKNKNLTTDIKVDTNSNLLATVTVDEAAPGLKTIFSCRIPDQSSAKMELQYLHDYAGICTSVGLTANPIVNFSGVLGTNVLALGTDVSFDTKAGAITKCNAGLRFTNADLITSLNLNNKGDSLSASYYHIVSPLTSTAVGAEVTHSFSTSENTITVGTQHQLDPLTTVKARVNNFGMATALIQHEWRPKSLFTISGEVDTKAVDKSAKFGLALALKP</sequence>
<dbReference type="KEGG" id="sly:101254065"/>
<evidence type="ECO:0000313" key="12">
    <source>
        <dbReference type="Proteomes" id="UP000004994"/>
    </source>
</evidence>
<evidence type="ECO:0000256" key="1">
    <source>
        <dbReference type="ARBA" id="ARBA00004370"/>
    </source>
</evidence>
<dbReference type="GeneID" id="101254065"/>
<dbReference type="EnsemblPlants" id="Solyc03g058920.3.1">
    <property type="protein sequence ID" value="Solyc03g058920.3.1"/>
    <property type="gene ID" value="Solyc03g058920.3"/>
</dbReference>
<dbReference type="GO" id="GO:0005741">
    <property type="term" value="C:mitochondrial outer membrane"/>
    <property type="evidence" value="ECO:0000318"/>
    <property type="project" value="GO_Central"/>
</dbReference>
<dbReference type="STRING" id="4081.A0A3Q7FHW8"/>
<dbReference type="InterPro" id="IPR023614">
    <property type="entry name" value="Porin_dom_sf"/>
</dbReference>
<gene>
    <name evidence="11" type="primary">LOC101254065</name>
</gene>
<dbReference type="Gramene" id="Solyc03g058920.3.1">
    <property type="protein sequence ID" value="Solyc03g058920.3.1"/>
    <property type="gene ID" value="Solyc03g058920.3"/>
</dbReference>
<evidence type="ECO:0000256" key="9">
    <source>
        <dbReference type="ARBA" id="ARBA00054641"/>
    </source>
</evidence>
<dbReference type="Proteomes" id="UP000004994">
    <property type="component" value="Chromosome 3"/>
</dbReference>
<dbReference type="PaxDb" id="4081-Solyc03g058920.2.1"/>
<comment type="subcellular location">
    <subcellularLocation>
        <location evidence="1">Membrane</location>
    </subcellularLocation>
</comment>
<comment type="function">
    <text evidence="9">Forms a channel through the cell membrane that allows diffusion of small hydrophilic molecules. The channel adopts an open conformation at low or zero membrane potential and a closed conformation at potentials above 30-40 mV. The open state has a weak anion selectivity whereas the closed state is cation-selective.</text>
</comment>
<dbReference type="PANTHER" id="PTHR11743:SF60">
    <property type="entry name" value="MITOCHONDRIAL OUTER MEMBRANE PROTEIN PORIN 1"/>
    <property type="match status" value="1"/>
</dbReference>
<keyword evidence="4" id="KW-1134">Transmembrane beta strand</keyword>
<dbReference type="SMR" id="A0A3Q7FHW8"/>
<keyword evidence="12" id="KW-1185">Reference proteome</keyword>
<keyword evidence="5" id="KW-0812">Transmembrane</keyword>
<keyword evidence="6" id="KW-0406">Ion transport</keyword>
<dbReference type="InParanoid" id="A0A3Q7FHW8"/>
<evidence type="ECO:0000256" key="7">
    <source>
        <dbReference type="ARBA" id="ARBA00023114"/>
    </source>
</evidence>
<evidence type="ECO:0000256" key="6">
    <source>
        <dbReference type="ARBA" id="ARBA00023065"/>
    </source>
</evidence>
<evidence type="ECO:0000313" key="11">
    <source>
        <dbReference type="EnsemblPlants" id="Solyc03g058920.3.1"/>
    </source>
</evidence>
<dbReference type="GO" id="GO:0046930">
    <property type="term" value="C:pore complex"/>
    <property type="evidence" value="ECO:0007669"/>
    <property type="project" value="UniProtKB-KW"/>
</dbReference>
<dbReference type="AlphaFoldDB" id="A0A3Q7FHW8"/>
<evidence type="ECO:0000256" key="3">
    <source>
        <dbReference type="ARBA" id="ARBA00022448"/>
    </source>
</evidence>
<proteinExistence type="inferred from homology"/>
<protein>
    <recommendedName>
        <fullName evidence="10">Voltage-dependent anion-selective channel protein</fullName>
    </recommendedName>
</protein>
<keyword evidence="3" id="KW-0813">Transport</keyword>
<dbReference type="InterPro" id="IPR001925">
    <property type="entry name" value="Porin_Euk"/>
</dbReference>
<dbReference type="Pfam" id="PF01459">
    <property type="entry name" value="Porin_3"/>
    <property type="match status" value="1"/>
</dbReference>